<evidence type="ECO:0000313" key="1">
    <source>
        <dbReference type="EMBL" id="MCI4376901.1"/>
    </source>
</evidence>
<sequence>MKRERENTTVQSEGGYQAGGEEEETTTLLRQDVQVSTGSSFTFSVFNLMNAIMGSGILGLAYAMASTGVVGFSILLLLVSSLAAYSIHLLLTLCDQTGLSSYEGLGERAFSKAGKVLVACTILIQNIGAMASYMFILKMELPPTISGFLRAEHSGVWYENGVVLLILVTVCVVLPLALLPKIGYTCSGNRELTPDSCVGSGSCLRAAPPDPRLPLPSVWL</sequence>
<dbReference type="Proteomes" id="UP000829447">
    <property type="component" value="Linkage Group LG3"/>
</dbReference>
<protein>
    <submittedName>
        <fullName evidence="1">Uncharacterized protein</fullName>
    </submittedName>
</protein>
<comment type="caution">
    <text evidence="1">The sequence shown here is derived from an EMBL/GenBank/DDBJ whole genome shotgun (WGS) entry which is preliminary data.</text>
</comment>
<dbReference type="EMBL" id="CM040456">
    <property type="protein sequence ID" value="MCI4376901.1"/>
    <property type="molecule type" value="Genomic_DNA"/>
</dbReference>
<reference evidence="1 2" key="1">
    <citation type="journal article" date="2022" name="bioRxiv">
        <title>An ancient truncated duplication of the anti-Mullerian hormone receptor type 2 gene is a potential conserved master sex determinant in the Pangasiidae catfish family.</title>
        <authorList>
            <person name="Wen M."/>
            <person name="Pan Q."/>
            <person name="Jouanno E."/>
            <person name="Montfort J."/>
            <person name="Zahm M."/>
            <person name="Cabau C."/>
            <person name="Klopp C."/>
            <person name="Iampietro C."/>
            <person name="Roques C."/>
            <person name="Bouchez O."/>
            <person name="Castinel A."/>
            <person name="Donnadieu C."/>
            <person name="Parrinello H."/>
            <person name="Poncet C."/>
            <person name="Belmonte E."/>
            <person name="Gautier V."/>
            <person name="Avarre J.-C."/>
            <person name="Dugue R."/>
            <person name="Gustiano R."/>
            <person name="Ha T.T.T."/>
            <person name="Campet M."/>
            <person name="Sriphairoj K."/>
            <person name="Ribolli J."/>
            <person name="de Almeida F.L."/>
            <person name="Desvignes T."/>
            <person name="Postlethwait J.H."/>
            <person name="Bucao C.F."/>
            <person name="Robinson-Rechavi M."/>
            <person name="Bobe J."/>
            <person name="Herpin A."/>
            <person name="Guiguen Y."/>
        </authorList>
    </citation>
    <scope>NUCLEOTIDE SEQUENCE [LARGE SCALE GENOMIC DNA]</scope>
    <source>
        <strain evidence="1">YG-Dec2019</strain>
    </source>
</reference>
<organism evidence="1 2">
    <name type="scientific">Pangasianodon gigas</name>
    <name type="common">Mekong giant catfish</name>
    <name type="synonym">Pangasius gigas</name>
    <dbReference type="NCBI Taxonomy" id="30993"/>
    <lineage>
        <taxon>Eukaryota</taxon>
        <taxon>Metazoa</taxon>
        <taxon>Chordata</taxon>
        <taxon>Craniata</taxon>
        <taxon>Vertebrata</taxon>
        <taxon>Euteleostomi</taxon>
        <taxon>Actinopterygii</taxon>
        <taxon>Neopterygii</taxon>
        <taxon>Teleostei</taxon>
        <taxon>Ostariophysi</taxon>
        <taxon>Siluriformes</taxon>
        <taxon>Pangasiidae</taxon>
        <taxon>Pangasianodon</taxon>
    </lineage>
</organism>
<proteinExistence type="predicted"/>
<keyword evidence="2" id="KW-1185">Reference proteome</keyword>
<gene>
    <name evidence="1" type="ORF">PGIGA_G00193720</name>
</gene>
<accession>A0ACC5WD24</accession>
<evidence type="ECO:0000313" key="2">
    <source>
        <dbReference type="Proteomes" id="UP000829447"/>
    </source>
</evidence>
<name>A0ACC5WD24_PANGG</name>